<dbReference type="EMBL" id="RCHS01002309">
    <property type="protein sequence ID" value="RMX48149.1"/>
    <property type="molecule type" value="Genomic_DNA"/>
</dbReference>
<sequence>MKTEIISDYDHRQISSAFNVAKTEHILIASQQHVCIGRDPVKRVKYTKILGVHIDKSLTWSKHVEEISIRITA</sequence>
<comment type="caution">
    <text evidence="1">The sequence shown here is derived from an EMBL/GenBank/DDBJ whole genome shotgun (WGS) entry which is preliminary data.</text>
</comment>
<keyword evidence="2" id="KW-1185">Reference proteome</keyword>
<evidence type="ECO:0000313" key="2">
    <source>
        <dbReference type="Proteomes" id="UP000275408"/>
    </source>
</evidence>
<dbReference type="AlphaFoldDB" id="A0A3M6U3K9"/>
<accession>A0A3M6U3K9</accession>
<dbReference type="Proteomes" id="UP000275408">
    <property type="component" value="Unassembled WGS sequence"/>
</dbReference>
<protein>
    <submittedName>
        <fullName evidence="1">Uncharacterized protein</fullName>
    </submittedName>
</protein>
<reference evidence="1 2" key="1">
    <citation type="journal article" date="2018" name="Sci. Rep.">
        <title>Comparative analysis of the Pocillopora damicornis genome highlights role of immune system in coral evolution.</title>
        <authorList>
            <person name="Cunning R."/>
            <person name="Bay R.A."/>
            <person name="Gillette P."/>
            <person name="Baker A.C."/>
            <person name="Traylor-Knowles N."/>
        </authorList>
    </citation>
    <scope>NUCLEOTIDE SEQUENCE [LARGE SCALE GENOMIC DNA]</scope>
    <source>
        <strain evidence="1">RSMAS</strain>
        <tissue evidence="1">Whole animal</tissue>
    </source>
</reference>
<evidence type="ECO:0000313" key="1">
    <source>
        <dbReference type="EMBL" id="RMX48149.1"/>
    </source>
</evidence>
<organism evidence="1 2">
    <name type="scientific">Pocillopora damicornis</name>
    <name type="common">Cauliflower coral</name>
    <name type="synonym">Millepora damicornis</name>
    <dbReference type="NCBI Taxonomy" id="46731"/>
    <lineage>
        <taxon>Eukaryota</taxon>
        <taxon>Metazoa</taxon>
        <taxon>Cnidaria</taxon>
        <taxon>Anthozoa</taxon>
        <taxon>Hexacorallia</taxon>
        <taxon>Scleractinia</taxon>
        <taxon>Astrocoeniina</taxon>
        <taxon>Pocilloporidae</taxon>
        <taxon>Pocillopora</taxon>
    </lineage>
</organism>
<gene>
    <name evidence="1" type="ORF">pdam_00014681</name>
</gene>
<name>A0A3M6U3K9_POCDA</name>
<proteinExistence type="predicted"/>